<evidence type="ECO:0000313" key="6">
    <source>
        <dbReference type="EMBL" id="WXB05137.1"/>
    </source>
</evidence>
<keyword evidence="2 4" id="KW-0238">DNA-binding</keyword>
<keyword evidence="7" id="KW-1185">Reference proteome</keyword>
<dbReference type="RefSeq" id="WP_394834779.1">
    <property type="nucleotide sequence ID" value="NZ_CP089929.1"/>
</dbReference>
<protein>
    <submittedName>
        <fullName evidence="6">TetR/AcrR family transcriptional regulator</fullName>
    </submittedName>
</protein>
<dbReference type="PANTHER" id="PTHR47506">
    <property type="entry name" value="TRANSCRIPTIONAL REGULATORY PROTEIN"/>
    <property type="match status" value="1"/>
</dbReference>
<dbReference type="SUPFAM" id="SSF46689">
    <property type="entry name" value="Homeodomain-like"/>
    <property type="match status" value="1"/>
</dbReference>
<keyword evidence="1" id="KW-0805">Transcription regulation</keyword>
<evidence type="ECO:0000256" key="2">
    <source>
        <dbReference type="ARBA" id="ARBA00023125"/>
    </source>
</evidence>
<evidence type="ECO:0000313" key="7">
    <source>
        <dbReference type="Proteomes" id="UP001374803"/>
    </source>
</evidence>
<keyword evidence="3" id="KW-0804">Transcription</keyword>
<dbReference type="PRINTS" id="PR00455">
    <property type="entry name" value="HTHTETR"/>
</dbReference>
<organism evidence="6 7">
    <name type="scientific">Pendulispora rubella</name>
    <dbReference type="NCBI Taxonomy" id="2741070"/>
    <lineage>
        <taxon>Bacteria</taxon>
        <taxon>Pseudomonadati</taxon>
        <taxon>Myxococcota</taxon>
        <taxon>Myxococcia</taxon>
        <taxon>Myxococcales</taxon>
        <taxon>Sorangiineae</taxon>
        <taxon>Pendulisporaceae</taxon>
        <taxon>Pendulispora</taxon>
    </lineage>
</organism>
<dbReference type="PROSITE" id="PS50977">
    <property type="entry name" value="HTH_TETR_2"/>
    <property type="match status" value="1"/>
</dbReference>
<reference evidence="6" key="1">
    <citation type="submission" date="2021-12" db="EMBL/GenBank/DDBJ databases">
        <title>Discovery of the Pendulisporaceae a myxobacterial family with distinct sporulation behavior and unique specialized metabolism.</title>
        <authorList>
            <person name="Garcia R."/>
            <person name="Popoff A."/>
            <person name="Bader C.D."/>
            <person name="Loehr J."/>
            <person name="Walesch S."/>
            <person name="Walt C."/>
            <person name="Boldt J."/>
            <person name="Bunk B."/>
            <person name="Haeckl F.J.F.P.J."/>
            <person name="Gunesch A.P."/>
            <person name="Birkelbach J."/>
            <person name="Nuebel U."/>
            <person name="Pietschmann T."/>
            <person name="Bach T."/>
            <person name="Mueller R."/>
        </authorList>
    </citation>
    <scope>NUCLEOTIDE SEQUENCE</scope>
    <source>
        <strain evidence="6">MSr11367</strain>
    </source>
</reference>
<proteinExistence type="predicted"/>
<sequence>MKKAANQHESKRKLLDAALYVIRAKGYSATRIEDVCEAAGLTKGSFFHHFKSKEDLALAAADHFGELADAAFEAAPYQCIDDPLDRLLGYVDFRIAMLTGALPDFTCLFGTMVQEAYDTHPAIRIACDAHLDAHAATIAAHVSAAKARYAPDAPWSAESLASFAIAVIQGAFVLAKAKQGPEIAADSLKHLRRYLETQFDRSKRKQEV</sequence>
<evidence type="ECO:0000256" key="1">
    <source>
        <dbReference type="ARBA" id="ARBA00023015"/>
    </source>
</evidence>
<dbReference type="PANTHER" id="PTHR47506:SF3">
    <property type="entry name" value="HTH-TYPE TRANSCRIPTIONAL REGULATOR LMRA"/>
    <property type="match status" value="1"/>
</dbReference>
<accession>A0ABZ2L2I9</accession>
<dbReference type="Gene3D" id="1.10.357.10">
    <property type="entry name" value="Tetracycline Repressor, domain 2"/>
    <property type="match status" value="1"/>
</dbReference>
<dbReference type="Pfam" id="PF00440">
    <property type="entry name" value="TetR_N"/>
    <property type="match status" value="1"/>
</dbReference>
<evidence type="ECO:0000256" key="3">
    <source>
        <dbReference type="ARBA" id="ARBA00023163"/>
    </source>
</evidence>
<gene>
    <name evidence="6" type="ORF">LVJ94_50615</name>
</gene>
<name>A0ABZ2L2I9_9BACT</name>
<dbReference type="InterPro" id="IPR011075">
    <property type="entry name" value="TetR_C"/>
</dbReference>
<dbReference type="Pfam" id="PF16925">
    <property type="entry name" value="TetR_C_13"/>
    <property type="match status" value="1"/>
</dbReference>
<evidence type="ECO:0000256" key="4">
    <source>
        <dbReference type="PROSITE-ProRule" id="PRU00335"/>
    </source>
</evidence>
<dbReference type="SUPFAM" id="SSF48498">
    <property type="entry name" value="Tetracyclin repressor-like, C-terminal domain"/>
    <property type="match status" value="1"/>
</dbReference>
<dbReference type="Proteomes" id="UP001374803">
    <property type="component" value="Chromosome"/>
</dbReference>
<feature type="DNA-binding region" description="H-T-H motif" evidence="4">
    <location>
        <begin position="31"/>
        <end position="50"/>
    </location>
</feature>
<dbReference type="InterPro" id="IPR001647">
    <property type="entry name" value="HTH_TetR"/>
</dbReference>
<dbReference type="InterPro" id="IPR036271">
    <property type="entry name" value="Tet_transcr_reg_TetR-rel_C_sf"/>
</dbReference>
<evidence type="ECO:0000259" key="5">
    <source>
        <dbReference type="PROSITE" id="PS50977"/>
    </source>
</evidence>
<dbReference type="EMBL" id="CP089983">
    <property type="protein sequence ID" value="WXB05137.1"/>
    <property type="molecule type" value="Genomic_DNA"/>
</dbReference>
<feature type="domain" description="HTH tetR-type" evidence="5">
    <location>
        <begin position="8"/>
        <end position="68"/>
    </location>
</feature>
<dbReference type="InterPro" id="IPR009057">
    <property type="entry name" value="Homeodomain-like_sf"/>
</dbReference>